<dbReference type="PANTHER" id="PTHR42978">
    <property type="entry name" value="QUORUM-QUENCHING LACTONASE YTNP-RELATED-RELATED"/>
    <property type="match status" value="1"/>
</dbReference>
<dbReference type="EC" id="3.1.1.81" evidence="6"/>
<evidence type="ECO:0000256" key="4">
    <source>
        <dbReference type="ARBA" id="ARBA00022833"/>
    </source>
</evidence>
<accession>A0A399E2X4</accession>
<name>A0A399E2X4_9DEIN</name>
<evidence type="ECO:0000313" key="6">
    <source>
        <dbReference type="EMBL" id="RIH76392.1"/>
    </source>
</evidence>
<dbReference type="SMART" id="SM00849">
    <property type="entry name" value="Lactamase_B"/>
    <property type="match status" value="1"/>
</dbReference>
<evidence type="ECO:0000256" key="1">
    <source>
        <dbReference type="ARBA" id="ARBA00007749"/>
    </source>
</evidence>
<dbReference type="InterPro" id="IPR006311">
    <property type="entry name" value="TAT_signal"/>
</dbReference>
<dbReference type="InterPro" id="IPR051013">
    <property type="entry name" value="MBL_superfamily_lactonases"/>
</dbReference>
<dbReference type="GO" id="GO:0102007">
    <property type="term" value="F:acyl-L-homoserine-lactone lactonohydrolase activity"/>
    <property type="evidence" value="ECO:0007669"/>
    <property type="project" value="UniProtKB-EC"/>
</dbReference>
<dbReference type="GO" id="GO:0046872">
    <property type="term" value="F:metal ion binding"/>
    <property type="evidence" value="ECO:0007669"/>
    <property type="project" value="UniProtKB-KW"/>
</dbReference>
<dbReference type="AlphaFoldDB" id="A0A399E2X4"/>
<dbReference type="CDD" id="cd07720">
    <property type="entry name" value="OPHC2-like_MBL-fold"/>
    <property type="match status" value="1"/>
</dbReference>
<reference evidence="6 7" key="1">
    <citation type="submission" date="2018-08" db="EMBL/GenBank/DDBJ databases">
        <title>Meiothermus terrae DSM 26712 genome sequencing project.</title>
        <authorList>
            <person name="Da Costa M.S."/>
            <person name="Albuquerque L."/>
            <person name="Raposo P."/>
            <person name="Froufe H.J.C."/>
            <person name="Barroso C.S."/>
            <person name="Egas C."/>
        </authorList>
    </citation>
    <scope>NUCLEOTIDE SEQUENCE [LARGE SCALE GENOMIC DNA]</scope>
    <source>
        <strain evidence="6 7">DSM 26712</strain>
    </source>
</reference>
<proteinExistence type="inferred from homology"/>
<dbReference type="RefSeq" id="WP_119316713.1">
    <property type="nucleotide sequence ID" value="NZ_QXDL01000320.1"/>
</dbReference>
<dbReference type="Proteomes" id="UP000265715">
    <property type="component" value="Unassembled WGS sequence"/>
</dbReference>
<protein>
    <submittedName>
        <fullName evidence="6">N-acyl homoserine lactonase</fullName>
        <ecNumber evidence="6">3.1.1.81</ecNumber>
    </submittedName>
</protein>
<evidence type="ECO:0000313" key="7">
    <source>
        <dbReference type="Proteomes" id="UP000265715"/>
    </source>
</evidence>
<keyword evidence="4" id="KW-0862">Zinc</keyword>
<comment type="similarity">
    <text evidence="1">Belongs to the metallo-beta-lactamase superfamily.</text>
</comment>
<keyword evidence="3 6" id="KW-0378">Hydrolase</keyword>
<evidence type="ECO:0000259" key="5">
    <source>
        <dbReference type="SMART" id="SM00849"/>
    </source>
</evidence>
<keyword evidence="2" id="KW-0479">Metal-binding</keyword>
<keyword evidence="7" id="KW-1185">Reference proteome</keyword>
<dbReference type="Gene3D" id="3.60.15.10">
    <property type="entry name" value="Ribonuclease Z/Hydroxyacylglutathione hydrolase-like"/>
    <property type="match status" value="1"/>
</dbReference>
<dbReference type="PANTHER" id="PTHR42978:SF6">
    <property type="entry name" value="QUORUM-QUENCHING LACTONASE YTNP-RELATED"/>
    <property type="match status" value="1"/>
</dbReference>
<dbReference type="InterPro" id="IPR036866">
    <property type="entry name" value="RibonucZ/Hydroxyglut_hydro"/>
</dbReference>
<gene>
    <name evidence="6" type="primary">ahlD</name>
    <name evidence="6" type="ORF">Mterra_03883</name>
</gene>
<evidence type="ECO:0000256" key="2">
    <source>
        <dbReference type="ARBA" id="ARBA00022723"/>
    </source>
</evidence>
<dbReference type="Pfam" id="PF00753">
    <property type="entry name" value="Lactamase_B"/>
    <property type="match status" value="1"/>
</dbReference>
<dbReference type="OrthoDB" id="9802897at2"/>
<comment type="caution">
    <text evidence="6">The sequence shown here is derived from an EMBL/GenBank/DDBJ whole genome shotgun (WGS) entry which is preliminary data.</text>
</comment>
<sequence length="310" mass="33038">MSKGTGISRREALKLAGATGLLAAGTALGQAQAPAGGALPNGAGFYRFKLGDFTVVVLSDGQTPPGATFPNWGANPGKQAEFEQALREHFIDPNRFINNFNPMLVDTGRNKVLIDTGRGGQAGLLLTHLANAGYKPADIDTVFITHGHGDHIGGLITSGQPTFPNARHLIGETEMGFWLSQATPPANLAALKDRFTLLKANQEIAPGLTAVATPGHTVGHMAVTVASGSNTLVHYGDAAGHWILSLRFPEHYLGFDADKELVVKTRAEMFARAAAERHMVVGYHFPWPATGYIRRAGPAYEFVPAFFTWG</sequence>
<feature type="domain" description="Metallo-beta-lactamase" evidence="5">
    <location>
        <begin position="99"/>
        <end position="284"/>
    </location>
</feature>
<dbReference type="PROSITE" id="PS51318">
    <property type="entry name" value="TAT"/>
    <property type="match status" value="1"/>
</dbReference>
<dbReference type="InterPro" id="IPR001279">
    <property type="entry name" value="Metallo-B-lactamas"/>
</dbReference>
<organism evidence="6 7">
    <name type="scientific">Calidithermus terrae</name>
    <dbReference type="NCBI Taxonomy" id="1408545"/>
    <lineage>
        <taxon>Bacteria</taxon>
        <taxon>Thermotogati</taxon>
        <taxon>Deinococcota</taxon>
        <taxon>Deinococci</taxon>
        <taxon>Thermales</taxon>
        <taxon>Thermaceae</taxon>
        <taxon>Calidithermus</taxon>
    </lineage>
</organism>
<evidence type="ECO:0000256" key="3">
    <source>
        <dbReference type="ARBA" id="ARBA00022801"/>
    </source>
</evidence>
<dbReference type="EMBL" id="QXDL01000320">
    <property type="protein sequence ID" value="RIH76392.1"/>
    <property type="molecule type" value="Genomic_DNA"/>
</dbReference>
<dbReference type="SUPFAM" id="SSF56281">
    <property type="entry name" value="Metallo-hydrolase/oxidoreductase"/>
    <property type="match status" value="1"/>
</dbReference>